<feature type="compositionally biased region" description="Basic and acidic residues" evidence="1">
    <location>
        <begin position="11"/>
        <end position="21"/>
    </location>
</feature>
<dbReference type="AlphaFoldDB" id="A0A3B9GWN8"/>
<dbReference type="SUPFAM" id="SSF53335">
    <property type="entry name" value="S-adenosyl-L-methionine-dependent methyltransferases"/>
    <property type="match status" value="1"/>
</dbReference>
<proteinExistence type="predicted"/>
<gene>
    <name evidence="2" type="ORF">DCG58_06820</name>
</gene>
<accession>A0A3B9GWN8</accession>
<evidence type="ECO:0000313" key="2">
    <source>
        <dbReference type="EMBL" id="HAE26851.1"/>
    </source>
</evidence>
<feature type="region of interest" description="Disordered" evidence="1">
    <location>
        <begin position="1"/>
        <end position="35"/>
    </location>
</feature>
<dbReference type="CDD" id="cd02440">
    <property type="entry name" value="AdoMet_MTases"/>
    <property type="match status" value="1"/>
</dbReference>
<comment type="caution">
    <text evidence="2">The sequence shown here is derived from an EMBL/GenBank/DDBJ whole genome shotgun (WGS) entry which is preliminary data.</text>
</comment>
<evidence type="ECO:0000313" key="3">
    <source>
        <dbReference type="Proteomes" id="UP000259610"/>
    </source>
</evidence>
<organism evidence="2 3">
    <name type="scientific">Hyphomonas adhaerens</name>
    <dbReference type="NCBI Taxonomy" id="81029"/>
    <lineage>
        <taxon>Bacteria</taxon>
        <taxon>Pseudomonadati</taxon>
        <taxon>Pseudomonadota</taxon>
        <taxon>Alphaproteobacteria</taxon>
        <taxon>Hyphomonadales</taxon>
        <taxon>Hyphomonadaceae</taxon>
        <taxon>Hyphomonas</taxon>
    </lineage>
</organism>
<dbReference type="Gene3D" id="3.40.50.150">
    <property type="entry name" value="Vaccinia Virus protein VP39"/>
    <property type="match status" value="1"/>
</dbReference>
<dbReference type="PANTHER" id="PTHR43861">
    <property type="entry name" value="TRANS-ACONITATE 2-METHYLTRANSFERASE-RELATED"/>
    <property type="match status" value="1"/>
</dbReference>
<dbReference type="EMBL" id="DMAN01000148">
    <property type="protein sequence ID" value="HAE26851.1"/>
    <property type="molecule type" value="Genomic_DNA"/>
</dbReference>
<evidence type="ECO:0008006" key="4">
    <source>
        <dbReference type="Google" id="ProtNLM"/>
    </source>
</evidence>
<feature type="compositionally biased region" description="Basic and acidic residues" evidence="1">
    <location>
        <begin position="265"/>
        <end position="282"/>
    </location>
</feature>
<dbReference type="Proteomes" id="UP000259610">
    <property type="component" value="Unassembled WGS sequence"/>
</dbReference>
<evidence type="ECO:0000256" key="1">
    <source>
        <dbReference type="SAM" id="MobiDB-lite"/>
    </source>
</evidence>
<protein>
    <recommendedName>
        <fullName evidence="4">Class I SAM-dependent methyltransferase</fullName>
    </recommendedName>
</protein>
<reference evidence="2 3" key="1">
    <citation type="journal article" date="2018" name="Nat. Biotechnol.">
        <title>A standardized bacterial taxonomy based on genome phylogeny substantially revises the tree of life.</title>
        <authorList>
            <person name="Parks D.H."/>
            <person name="Chuvochina M."/>
            <person name="Waite D.W."/>
            <person name="Rinke C."/>
            <person name="Skarshewski A."/>
            <person name="Chaumeil P.A."/>
            <person name="Hugenholtz P."/>
        </authorList>
    </citation>
    <scope>NUCLEOTIDE SEQUENCE [LARGE SCALE GENOMIC DNA]</scope>
    <source>
        <strain evidence="2">UBA8733</strain>
    </source>
</reference>
<dbReference type="InterPro" id="IPR029063">
    <property type="entry name" value="SAM-dependent_MTases_sf"/>
</dbReference>
<feature type="region of interest" description="Disordered" evidence="1">
    <location>
        <begin position="262"/>
        <end position="307"/>
    </location>
</feature>
<sequence length="307" mass="33703">MGERIVSSEGRFGRRENRSEGDPSDLVPGPDGLDSTESPCRMGRLSIALSVWHFLSPLPVIWRIHQVIRSLLSPFGKIIARIPPTPAGERRTLLDLGCGHGIFLALAHRMRPGLSLIGIDLDPQKIRQAKAAFANAGTRGHKLAVMSIADFPEGSVDYISILDVMYLVPLIMWAGILKKCYDSLKPGGWLLLKEMNTGKPGKLAILKAEETLAVNIFGLTMGEKNTFTFPPPEEVRRQLKSAGFDVEQVPLDRGYHVPHMLWIGHKPEDPDARPSAEAEHPEQGACTHSSRDKEHDGGNQCASDRGS</sequence>
<dbReference type="Pfam" id="PF13489">
    <property type="entry name" value="Methyltransf_23"/>
    <property type="match status" value="1"/>
</dbReference>
<name>A0A3B9GWN8_9PROT</name>